<comment type="caution">
    <text evidence="1">The sequence shown here is derived from an EMBL/GenBank/DDBJ whole genome shotgun (WGS) entry which is preliminary data.</text>
</comment>
<name>A0ABS9ZTH1_9SPHI</name>
<dbReference type="Pfam" id="PF13031">
    <property type="entry name" value="DUF3892"/>
    <property type="match status" value="1"/>
</dbReference>
<keyword evidence="2" id="KW-1185">Reference proteome</keyword>
<proteinExistence type="predicted"/>
<dbReference type="RefSeq" id="WP_243359609.1">
    <property type="nucleotide sequence ID" value="NZ_JALGBH010000001.1"/>
</dbReference>
<organism evidence="1 2">
    <name type="scientific">Pedobacter montanisoli</name>
    <dbReference type="NCBI Taxonomy" id="2923277"/>
    <lineage>
        <taxon>Bacteria</taxon>
        <taxon>Pseudomonadati</taxon>
        <taxon>Bacteroidota</taxon>
        <taxon>Sphingobacteriia</taxon>
        <taxon>Sphingobacteriales</taxon>
        <taxon>Sphingobacteriaceae</taxon>
        <taxon>Pedobacter</taxon>
    </lineage>
</organism>
<accession>A0ABS9ZTH1</accession>
<evidence type="ECO:0000313" key="2">
    <source>
        <dbReference type="Proteomes" id="UP001165460"/>
    </source>
</evidence>
<protein>
    <submittedName>
        <fullName evidence="1">DUF3892 domain-containing protein</fullName>
    </submittedName>
</protein>
<dbReference type="EMBL" id="JALGBH010000001">
    <property type="protein sequence ID" value="MCJ0741906.1"/>
    <property type="molecule type" value="Genomic_DNA"/>
</dbReference>
<evidence type="ECO:0000313" key="1">
    <source>
        <dbReference type="EMBL" id="MCJ0741906.1"/>
    </source>
</evidence>
<sequence>MAFEVQIMCVNKTTKPDPHKRISSIGGEHKGKKWHISVETAIRGIEAGHWEFYTLVNDQKRYVEIAVSTQGNKYLTTSDSADTLDLIGLENCTVHD</sequence>
<reference evidence="1" key="1">
    <citation type="submission" date="2022-03" db="EMBL/GenBank/DDBJ databases">
        <authorList>
            <person name="Woo C.Y."/>
        </authorList>
    </citation>
    <scope>NUCLEOTIDE SEQUENCE</scope>
    <source>
        <strain evidence="1">CYS-01</strain>
    </source>
</reference>
<gene>
    <name evidence="1" type="ORF">MMF97_04215</name>
</gene>
<dbReference type="InterPro" id="IPR024997">
    <property type="entry name" value="DUF3892"/>
</dbReference>
<dbReference type="Proteomes" id="UP001165460">
    <property type="component" value="Unassembled WGS sequence"/>
</dbReference>